<evidence type="ECO:0008006" key="4">
    <source>
        <dbReference type="Google" id="ProtNLM"/>
    </source>
</evidence>
<proteinExistence type="predicted"/>
<protein>
    <recommendedName>
        <fullName evidence="4">Secreted protein</fullName>
    </recommendedName>
</protein>
<evidence type="ECO:0000256" key="1">
    <source>
        <dbReference type="SAM" id="MobiDB-lite"/>
    </source>
</evidence>
<comment type="caution">
    <text evidence="2">The sequence shown here is derived from an EMBL/GenBank/DDBJ whole genome shotgun (WGS) entry which is preliminary data.</text>
</comment>
<accession>A0ABP5L608</accession>
<feature type="compositionally biased region" description="Basic and acidic residues" evidence="1">
    <location>
        <begin position="109"/>
        <end position="119"/>
    </location>
</feature>
<keyword evidence="3" id="KW-1185">Reference proteome</keyword>
<evidence type="ECO:0000313" key="3">
    <source>
        <dbReference type="Proteomes" id="UP001422759"/>
    </source>
</evidence>
<gene>
    <name evidence="2" type="ORF">GCM10009760_27370</name>
</gene>
<dbReference type="RefSeq" id="WP_344464474.1">
    <property type="nucleotide sequence ID" value="NZ_BAAANT010000012.1"/>
</dbReference>
<feature type="region of interest" description="Disordered" evidence="1">
    <location>
        <begin position="32"/>
        <end position="119"/>
    </location>
</feature>
<reference evidence="3" key="1">
    <citation type="journal article" date="2019" name="Int. J. Syst. Evol. Microbiol.">
        <title>The Global Catalogue of Microorganisms (GCM) 10K type strain sequencing project: providing services to taxonomists for standard genome sequencing and annotation.</title>
        <authorList>
            <consortium name="The Broad Institute Genomics Platform"/>
            <consortium name="The Broad Institute Genome Sequencing Center for Infectious Disease"/>
            <person name="Wu L."/>
            <person name="Ma J."/>
        </authorList>
    </citation>
    <scope>NUCLEOTIDE SEQUENCE [LARGE SCALE GENOMIC DNA]</scope>
    <source>
        <strain evidence="3">JCM 14560</strain>
    </source>
</reference>
<feature type="compositionally biased region" description="Low complexity" evidence="1">
    <location>
        <begin position="32"/>
        <end position="49"/>
    </location>
</feature>
<evidence type="ECO:0000313" key="2">
    <source>
        <dbReference type="EMBL" id="GAA2142335.1"/>
    </source>
</evidence>
<organism evidence="2 3">
    <name type="scientific">Kitasatospora kazusensis</name>
    <dbReference type="NCBI Taxonomy" id="407974"/>
    <lineage>
        <taxon>Bacteria</taxon>
        <taxon>Bacillati</taxon>
        <taxon>Actinomycetota</taxon>
        <taxon>Actinomycetes</taxon>
        <taxon>Kitasatosporales</taxon>
        <taxon>Streptomycetaceae</taxon>
        <taxon>Kitasatospora</taxon>
    </lineage>
</organism>
<name>A0ABP5L608_9ACTN</name>
<dbReference type="EMBL" id="BAAANT010000012">
    <property type="protein sequence ID" value="GAA2142335.1"/>
    <property type="molecule type" value="Genomic_DNA"/>
</dbReference>
<sequence length="119" mass="12616">MMIGLVFVVFFACLVGVILLVVGLALRAAVRSAKAAERPGPGQPYGRPGNLDWLPEQDDPQRWSRYDAWPDPGATGGNHGHGHDHHSGHHDGHHAPGPGPSFDSSPSPSHHDSGGGHHH</sequence>
<dbReference type="Proteomes" id="UP001422759">
    <property type="component" value="Unassembled WGS sequence"/>
</dbReference>